<dbReference type="Gene3D" id="2.40.50.140">
    <property type="entry name" value="Nucleic acid-binding proteins"/>
    <property type="match status" value="2"/>
</dbReference>
<comment type="caution">
    <text evidence="16">The sequence shown here is derived from an EMBL/GenBank/DDBJ whole genome shotgun (WGS) entry which is preliminary data.</text>
</comment>
<evidence type="ECO:0000256" key="12">
    <source>
        <dbReference type="PROSITE-ProRule" id="PRU00209"/>
    </source>
</evidence>
<comment type="cofactor">
    <cofactor evidence="11 13">
        <name>Mg(2+)</name>
        <dbReference type="ChEBI" id="CHEBI:18420"/>
    </cofactor>
    <text evidence="11 13">Binds 3 Mg(2+) ions per subunit.</text>
</comment>
<dbReference type="InterPro" id="IPR018149">
    <property type="entry name" value="Lys-tRNA-synth_II_C"/>
</dbReference>
<reference evidence="16" key="1">
    <citation type="journal article" date="2021" name="PeerJ">
        <title>Extensive microbial diversity within the chicken gut microbiome revealed by metagenomics and culture.</title>
        <authorList>
            <person name="Gilroy R."/>
            <person name="Ravi A."/>
            <person name="Getino M."/>
            <person name="Pursley I."/>
            <person name="Horton D.L."/>
            <person name="Alikhan N.F."/>
            <person name="Baker D."/>
            <person name="Gharbi K."/>
            <person name="Hall N."/>
            <person name="Watson M."/>
            <person name="Adriaenssens E.M."/>
            <person name="Foster-Nyarko E."/>
            <person name="Jarju S."/>
            <person name="Secka A."/>
            <person name="Antonio M."/>
            <person name="Oren A."/>
            <person name="Chaudhuri R.R."/>
            <person name="La Ragione R."/>
            <person name="Hildebrand F."/>
            <person name="Pallen M.J."/>
        </authorList>
    </citation>
    <scope>NUCLEOTIDE SEQUENCE</scope>
    <source>
        <strain evidence="16">CHK187-11901</strain>
    </source>
</reference>
<dbReference type="InterPro" id="IPR004365">
    <property type="entry name" value="NA-bd_OB_tRNA"/>
</dbReference>
<dbReference type="InterPro" id="IPR002547">
    <property type="entry name" value="tRNA-bd_dom"/>
</dbReference>
<dbReference type="Gene3D" id="3.30.930.10">
    <property type="entry name" value="Bira Bifunctional Protein, Domain 2"/>
    <property type="match status" value="1"/>
</dbReference>
<evidence type="ECO:0000256" key="2">
    <source>
        <dbReference type="ARBA" id="ARBA00022555"/>
    </source>
</evidence>
<evidence type="ECO:0000259" key="15">
    <source>
        <dbReference type="PROSITE" id="PS50886"/>
    </source>
</evidence>
<evidence type="ECO:0000313" key="16">
    <source>
        <dbReference type="EMBL" id="HJC36493.1"/>
    </source>
</evidence>
<dbReference type="GO" id="GO:0005829">
    <property type="term" value="C:cytosol"/>
    <property type="evidence" value="ECO:0007669"/>
    <property type="project" value="TreeGrafter"/>
</dbReference>
<feature type="binding site" evidence="11">
    <location>
        <position position="419"/>
    </location>
    <ligand>
        <name>Mg(2+)</name>
        <dbReference type="ChEBI" id="CHEBI:18420"/>
        <label>2</label>
    </ligand>
</feature>
<evidence type="ECO:0000256" key="5">
    <source>
        <dbReference type="ARBA" id="ARBA00022741"/>
    </source>
</evidence>
<dbReference type="NCBIfam" id="TIGR00499">
    <property type="entry name" value="lysS_bact"/>
    <property type="match status" value="1"/>
</dbReference>
<dbReference type="InterPro" id="IPR004364">
    <property type="entry name" value="Aa-tRNA-synt_II"/>
</dbReference>
<dbReference type="AlphaFoldDB" id="A0A9D2SUR6"/>
<dbReference type="PANTHER" id="PTHR42918:SF15">
    <property type="entry name" value="LYSINE--TRNA LIGASE, CHLOROPLASTIC_MITOCHONDRIAL"/>
    <property type="match status" value="1"/>
</dbReference>
<evidence type="ECO:0000256" key="3">
    <source>
        <dbReference type="ARBA" id="ARBA00022598"/>
    </source>
</evidence>
<keyword evidence="11" id="KW-0963">Cytoplasm</keyword>
<dbReference type="Pfam" id="PF00152">
    <property type="entry name" value="tRNA-synt_2"/>
    <property type="match status" value="1"/>
</dbReference>
<dbReference type="FunFam" id="2.40.50.140:FF:000024">
    <property type="entry name" value="Lysine--tRNA ligase"/>
    <property type="match status" value="1"/>
</dbReference>
<dbReference type="GO" id="GO:0004824">
    <property type="term" value="F:lysine-tRNA ligase activity"/>
    <property type="evidence" value="ECO:0007669"/>
    <property type="project" value="UniProtKB-UniRule"/>
</dbReference>
<keyword evidence="6 11" id="KW-0067">ATP-binding</keyword>
<dbReference type="GO" id="GO:0140096">
    <property type="term" value="F:catalytic activity, acting on a protein"/>
    <property type="evidence" value="ECO:0007669"/>
    <property type="project" value="UniProtKB-ARBA"/>
</dbReference>
<protein>
    <recommendedName>
        <fullName evidence="11">Lysine--tRNA ligase</fullName>
        <ecNumber evidence="11">6.1.1.6</ecNumber>
    </recommendedName>
    <alternativeName>
        <fullName evidence="11">Lysyl-tRNA synthetase</fullName>
        <shortName evidence="11">LysRS</shortName>
    </alternativeName>
</protein>
<evidence type="ECO:0000256" key="8">
    <source>
        <dbReference type="ARBA" id="ARBA00022917"/>
    </source>
</evidence>
<dbReference type="PROSITE" id="PS50862">
    <property type="entry name" value="AA_TRNA_LIGASE_II"/>
    <property type="match status" value="1"/>
</dbReference>
<feature type="binding site" evidence="11">
    <location>
        <position position="419"/>
    </location>
    <ligand>
        <name>Mg(2+)</name>
        <dbReference type="ChEBI" id="CHEBI:18420"/>
        <label>1</label>
    </ligand>
</feature>
<dbReference type="InterPro" id="IPR002313">
    <property type="entry name" value="Lys-tRNA-ligase_II"/>
</dbReference>
<feature type="domain" description="Aminoacyl-transfer RNA synthetases class-II family profile" evidence="14">
    <location>
        <begin position="186"/>
        <end position="496"/>
    </location>
</feature>
<comment type="similarity">
    <text evidence="1 11">Belongs to the class-II aminoacyl-tRNA synthetase family.</text>
</comment>
<keyword evidence="11 13" id="KW-0460">Magnesium</keyword>
<dbReference type="CDD" id="cd04322">
    <property type="entry name" value="LysRS_N"/>
    <property type="match status" value="1"/>
</dbReference>
<dbReference type="Proteomes" id="UP000823896">
    <property type="component" value="Unassembled WGS sequence"/>
</dbReference>
<dbReference type="InterPro" id="IPR044136">
    <property type="entry name" value="Lys-tRNA-ligase_II_N"/>
</dbReference>
<evidence type="ECO:0000259" key="14">
    <source>
        <dbReference type="PROSITE" id="PS50862"/>
    </source>
</evidence>
<dbReference type="CDD" id="cd00775">
    <property type="entry name" value="LysRS_core"/>
    <property type="match status" value="1"/>
</dbReference>
<dbReference type="GO" id="GO:0016740">
    <property type="term" value="F:transferase activity"/>
    <property type="evidence" value="ECO:0007669"/>
    <property type="project" value="UniProtKB-ARBA"/>
</dbReference>
<evidence type="ECO:0000256" key="6">
    <source>
        <dbReference type="ARBA" id="ARBA00022840"/>
    </source>
</evidence>
<dbReference type="GO" id="GO:0000287">
    <property type="term" value="F:magnesium ion binding"/>
    <property type="evidence" value="ECO:0007669"/>
    <property type="project" value="UniProtKB-UniRule"/>
</dbReference>
<evidence type="ECO:0000256" key="11">
    <source>
        <dbReference type="HAMAP-Rule" id="MF_00252"/>
    </source>
</evidence>
<feature type="binding site" evidence="11">
    <location>
        <position position="412"/>
    </location>
    <ligand>
        <name>Mg(2+)</name>
        <dbReference type="ChEBI" id="CHEBI:18420"/>
        <label>1</label>
    </ligand>
</feature>
<evidence type="ECO:0000256" key="1">
    <source>
        <dbReference type="ARBA" id="ARBA00008226"/>
    </source>
</evidence>
<evidence type="ECO:0000256" key="10">
    <source>
        <dbReference type="ARBA" id="ARBA00048573"/>
    </source>
</evidence>
<dbReference type="PROSITE" id="PS50886">
    <property type="entry name" value="TRBD"/>
    <property type="match status" value="1"/>
</dbReference>
<keyword evidence="5 11" id="KW-0547">Nucleotide-binding</keyword>
<evidence type="ECO:0000256" key="9">
    <source>
        <dbReference type="ARBA" id="ARBA00023146"/>
    </source>
</evidence>
<keyword evidence="3 11" id="KW-0436">Ligase</keyword>
<accession>A0A9D2SUR6</accession>
<keyword evidence="8 11" id="KW-0648">Protein biosynthesis</keyword>
<dbReference type="GO" id="GO:0000049">
    <property type="term" value="F:tRNA binding"/>
    <property type="evidence" value="ECO:0007669"/>
    <property type="project" value="UniProtKB-UniRule"/>
</dbReference>
<feature type="domain" description="TRNA-binding" evidence="15">
    <location>
        <begin position="553"/>
        <end position="658"/>
    </location>
</feature>
<dbReference type="NCBIfam" id="NF001756">
    <property type="entry name" value="PRK00484.1"/>
    <property type="match status" value="1"/>
</dbReference>
<comment type="catalytic activity">
    <reaction evidence="10 11 13">
        <text>tRNA(Lys) + L-lysine + ATP = L-lysyl-tRNA(Lys) + AMP + diphosphate</text>
        <dbReference type="Rhea" id="RHEA:20792"/>
        <dbReference type="Rhea" id="RHEA-COMP:9696"/>
        <dbReference type="Rhea" id="RHEA-COMP:9697"/>
        <dbReference type="ChEBI" id="CHEBI:30616"/>
        <dbReference type="ChEBI" id="CHEBI:32551"/>
        <dbReference type="ChEBI" id="CHEBI:33019"/>
        <dbReference type="ChEBI" id="CHEBI:78442"/>
        <dbReference type="ChEBI" id="CHEBI:78529"/>
        <dbReference type="ChEBI" id="CHEBI:456215"/>
        <dbReference type="EC" id="6.1.1.6"/>
    </reaction>
</comment>
<dbReference type="SUPFAM" id="SSF55681">
    <property type="entry name" value="Class II aaRS and biotin synthetases"/>
    <property type="match status" value="1"/>
</dbReference>
<dbReference type="EC" id="6.1.1.6" evidence="11"/>
<dbReference type="HAMAP" id="MF_00252">
    <property type="entry name" value="Lys_tRNA_synth_class2"/>
    <property type="match status" value="1"/>
</dbReference>
<dbReference type="PANTHER" id="PTHR42918">
    <property type="entry name" value="LYSYL-TRNA SYNTHETASE"/>
    <property type="match status" value="1"/>
</dbReference>
<dbReference type="SUPFAM" id="SSF50249">
    <property type="entry name" value="Nucleic acid-binding proteins"/>
    <property type="match status" value="2"/>
</dbReference>
<dbReference type="Pfam" id="PF01588">
    <property type="entry name" value="tRNA_bind"/>
    <property type="match status" value="1"/>
</dbReference>
<dbReference type="Pfam" id="PF01336">
    <property type="entry name" value="tRNA_anti-codon"/>
    <property type="match status" value="1"/>
</dbReference>
<keyword evidence="7 12" id="KW-0694">RNA-binding</keyword>
<dbReference type="GO" id="GO:0005524">
    <property type="term" value="F:ATP binding"/>
    <property type="evidence" value="ECO:0007669"/>
    <property type="project" value="UniProtKB-UniRule"/>
</dbReference>
<name>A0A9D2SUR6_9FIRM</name>
<dbReference type="GO" id="GO:0006430">
    <property type="term" value="P:lysyl-tRNA aminoacylation"/>
    <property type="evidence" value="ECO:0007669"/>
    <property type="project" value="UniProtKB-UniRule"/>
</dbReference>
<keyword evidence="2 12" id="KW-0820">tRNA-binding</keyword>
<organism evidence="16 17">
    <name type="scientific">Candidatus Merdibacter merdavium</name>
    <dbReference type="NCBI Taxonomy" id="2838692"/>
    <lineage>
        <taxon>Bacteria</taxon>
        <taxon>Bacillati</taxon>
        <taxon>Bacillota</taxon>
        <taxon>Erysipelotrichia</taxon>
        <taxon>Erysipelotrichales</taxon>
        <taxon>Erysipelotrichaceae</taxon>
        <taxon>Merdibacter</taxon>
    </lineage>
</organism>
<proteinExistence type="inferred from homology"/>
<comment type="subcellular location">
    <subcellularLocation>
        <location evidence="11">Cytoplasm</location>
    </subcellularLocation>
</comment>
<dbReference type="InterPro" id="IPR006195">
    <property type="entry name" value="aa-tRNA-synth_II"/>
</dbReference>
<dbReference type="PRINTS" id="PR00982">
    <property type="entry name" value="TRNASYNTHLYS"/>
</dbReference>
<dbReference type="EMBL" id="DWWM01000029">
    <property type="protein sequence ID" value="HJC36493.1"/>
    <property type="molecule type" value="Genomic_DNA"/>
</dbReference>
<evidence type="ECO:0000256" key="7">
    <source>
        <dbReference type="ARBA" id="ARBA00022884"/>
    </source>
</evidence>
<evidence type="ECO:0000256" key="4">
    <source>
        <dbReference type="ARBA" id="ARBA00022723"/>
    </source>
</evidence>
<evidence type="ECO:0000313" key="17">
    <source>
        <dbReference type="Proteomes" id="UP000823896"/>
    </source>
</evidence>
<keyword evidence="9 11" id="KW-0030">Aminoacyl-tRNA synthetase</keyword>
<evidence type="ECO:0000256" key="13">
    <source>
        <dbReference type="RuleBase" id="RU000336"/>
    </source>
</evidence>
<reference evidence="16" key="2">
    <citation type="submission" date="2021-04" db="EMBL/GenBank/DDBJ databases">
        <authorList>
            <person name="Gilroy R."/>
        </authorList>
    </citation>
    <scope>NUCLEOTIDE SEQUENCE</scope>
    <source>
        <strain evidence="16">CHK187-11901</strain>
    </source>
</reference>
<dbReference type="InterPro" id="IPR012340">
    <property type="entry name" value="NA-bd_OB-fold"/>
</dbReference>
<keyword evidence="4 11" id="KW-0479">Metal-binding</keyword>
<gene>
    <name evidence="11 16" type="primary">lysS</name>
    <name evidence="16" type="ORF">H9702_05120</name>
</gene>
<dbReference type="InterPro" id="IPR045864">
    <property type="entry name" value="aa-tRNA-synth_II/BPL/LPL"/>
</dbReference>
<comment type="subunit">
    <text evidence="11">Homodimer.</text>
</comment>
<sequence length="658" mass="75020">MQERKRKMAEKLTEQEKIRRQKMEELREKGIDPFGHAYARTHRSGDIKKEYGECTKEELDEKNVTVKVAGRIMTKRRQGKAGFMHIQDLDGRLQIYVRKDDVGEDAYELFKKSDIGDIVGIEGTLMRTNTGELSVHAKVYTHLTKALRPLPEKFHGLQDKEERFRRRYVDLIMNEESKRIALTRPKIIRAIQRYLDGQGLVEVETPVLQPILGGAAARPFITHHNTLNMPFYLRIATELPLKRLIVGGLEGVYEIGRLFRNEGMDATHNPEFTTVEAYVAYSDLHGMMDLIEGLLEYVAMEVCGTTEIEYQGKQISLKAPYRRLHMVDAIKEACGVDFWKEMSYEEACAIAKEHGIEVEKKHNSVGHIINLFFEKYVEETLIQPTYLYGHPVSISPLAKKNADDPRFADRYELFINGKEYANAFSELNDPIDQRERFENQLKLRDLGDDEANEMDVDYVEALEYGLPPTGGVGMGIDRLVMLLTNQDTIREVLLFPHMKLTGESKGAKLEKKVQTQEAAAVTDVEHVVNKKPTIDYSKVEIEPLFKDMVDFETFSKSDFRAVKVKECRAVPKSKKLLEFVLDDGTGEDRTILSGIHDYYEPEQLVGKTLVAIVNLPPRKMMGIDSCGMIISAVHQEAGEERLNLLILDDAIPAGAKLY</sequence>